<gene>
    <name evidence="1" type="ORF">KUCA_T00000397001</name>
</gene>
<evidence type="ECO:0000313" key="2">
    <source>
        <dbReference type="Proteomes" id="UP000019384"/>
    </source>
</evidence>
<reference evidence="1" key="1">
    <citation type="submission" date="2013-12" db="EMBL/GenBank/DDBJ databases">
        <authorList>
            <person name="Genoscope - CEA"/>
        </authorList>
    </citation>
    <scope>NUCLEOTIDE SEQUENCE</scope>
    <source>
        <strain evidence="1">CBS 1993</strain>
    </source>
</reference>
<organism evidence="1 2">
    <name type="scientific">Kuraishia capsulata CBS 1993</name>
    <dbReference type="NCBI Taxonomy" id="1382522"/>
    <lineage>
        <taxon>Eukaryota</taxon>
        <taxon>Fungi</taxon>
        <taxon>Dikarya</taxon>
        <taxon>Ascomycota</taxon>
        <taxon>Saccharomycotina</taxon>
        <taxon>Pichiomycetes</taxon>
        <taxon>Pichiales</taxon>
        <taxon>Pichiaceae</taxon>
        <taxon>Kuraishia</taxon>
    </lineage>
</organism>
<dbReference type="EMBL" id="HG793125">
    <property type="protein sequence ID" value="CDK24435.1"/>
    <property type="molecule type" value="Genomic_DNA"/>
</dbReference>
<evidence type="ECO:0008006" key="3">
    <source>
        <dbReference type="Google" id="ProtNLM"/>
    </source>
</evidence>
<proteinExistence type="predicted"/>
<keyword evidence="2" id="KW-1185">Reference proteome</keyword>
<name>W6MRH1_9ASCO</name>
<accession>W6MRH1</accession>
<dbReference type="HOGENOM" id="CLU_107283_0_0_1"/>
<dbReference type="OrthoDB" id="4062597at2759"/>
<dbReference type="Proteomes" id="UP000019384">
    <property type="component" value="Unassembled WGS sequence"/>
</dbReference>
<evidence type="ECO:0000313" key="1">
    <source>
        <dbReference type="EMBL" id="CDK24435.1"/>
    </source>
</evidence>
<dbReference type="AlphaFoldDB" id="W6MRH1"/>
<sequence>MGGQMDIAFTVFKVSELTESDDSQKLEEGLIRVINRGYDKPRFKYNLIKTPRIKVGLVRDLKLTDTRESYLGVVYVKTHEGVENGHDASSLTSQFMALGQFDLAHIKPTGTFFELSETLLKEYETGKTCILGTIGIKPYKSVASSYELTAFTSFYPRLGEVLINQIESLAKKLGAKNIFASVITDHFLVDYYAKHDYIVETRVLCKVDPQTGFVISDDLEDSIEASKDFELALLRKTLV</sequence>
<dbReference type="RefSeq" id="XP_022456452.1">
    <property type="nucleotide sequence ID" value="XM_022604934.1"/>
</dbReference>
<protein>
    <recommendedName>
        <fullName evidence="3">N-acetyltransferase domain-containing protein</fullName>
    </recommendedName>
</protein>
<reference evidence="1" key="2">
    <citation type="submission" date="2014-02" db="EMBL/GenBank/DDBJ databases">
        <title>Complete DNA sequence of /Kuraishia capsulata/ illustrates novel genomic features among budding yeasts (/Saccharomycotina/).</title>
        <authorList>
            <person name="Morales L."/>
            <person name="Noel B."/>
            <person name="Porcel B."/>
            <person name="Marcet-Houben M."/>
            <person name="Hullo M-F."/>
            <person name="Sacerdot C."/>
            <person name="Tekaia F."/>
            <person name="Leh-Louis V."/>
            <person name="Despons L."/>
            <person name="Khanna V."/>
            <person name="Aury J-M."/>
            <person name="Barbe V."/>
            <person name="Couloux A."/>
            <person name="Labadie K."/>
            <person name="Pelletier E."/>
            <person name="Souciet J-L."/>
            <person name="Boekhout T."/>
            <person name="Gabaldon T."/>
            <person name="Wincker P."/>
            <person name="Dujon B."/>
        </authorList>
    </citation>
    <scope>NUCLEOTIDE SEQUENCE</scope>
    <source>
        <strain evidence="1">CBS 1993</strain>
    </source>
</reference>
<dbReference type="GeneID" id="34517840"/>